<keyword evidence="4" id="KW-1015">Disulfide bond</keyword>
<protein>
    <recommendedName>
        <fullName evidence="6">Carboxylic ester hydrolase</fullName>
        <ecNumber evidence="6">3.1.1.-</ecNumber>
    </recommendedName>
</protein>
<dbReference type="InterPro" id="IPR029058">
    <property type="entry name" value="AB_hydrolase_fold"/>
</dbReference>
<dbReference type="eggNOG" id="KOG1516">
    <property type="taxonomic scope" value="Eukaryota"/>
</dbReference>
<dbReference type="KEGG" id="mde:101887955"/>
<dbReference type="InterPro" id="IPR019819">
    <property type="entry name" value="Carboxylesterase_B_CS"/>
</dbReference>
<dbReference type="GO" id="GO:0052689">
    <property type="term" value="F:carboxylic ester hydrolase activity"/>
    <property type="evidence" value="ECO:0007669"/>
    <property type="project" value="UniProtKB-KW"/>
</dbReference>
<dbReference type="STRING" id="7370.A0A1I8M225"/>
<dbReference type="OrthoDB" id="19653at2759"/>
<dbReference type="VEuPathDB" id="VectorBase:MDOA000435"/>
<feature type="transmembrane region" description="Helical" evidence="7">
    <location>
        <begin position="12"/>
        <end position="32"/>
    </location>
</feature>
<accession>A0A1I8M225</accession>
<evidence type="ECO:0000256" key="5">
    <source>
        <dbReference type="ARBA" id="ARBA00023180"/>
    </source>
</evidence>
<evidence type="ECO:0000256" key="4">
    <source>
        <dbReference type="ARBA" id="ARBA00023157"/>
    </source>
</evidence>
<evidence type="ECO:0000256" key="6">
    <source>
        <dbReference type="RuleBase" id="RU361235"/>
    </source>
</evidence>
<dbReference type="PROSITE" id="PS00122">
    <property type="entry name" value="CARBOXYLESTERASE_B_1"/>
    <property type="match status" value="1"/>
</dbReference>
<keyword evidence="5" id="KW-0325">Glycoprotein</keyword>
<dbReference type="Pfam" id="PF00135">
    <property type="entry name" value="COesterase"/>
    <property type="match status" value="1"/>
</dbReference>
<dbReference type="ESTHER" id="musdo-t1pem4">
    <property type="family name" value="Carb_B_Arthropoda"/>
</dbReference>
<proteinExistence type="inferred from homology"/>
<reference evidence="9" key="1">
    <citation type="submission" date="2020-05" db="UniProtKB">
        <authorList>
            <consortium name="EnsemblMetazoa"/>
        </authorList>
    </citation>
    <scope>IDENTIFICATION</scope>
    <source>
        <strain evidence="9">Aabys</strain>
    </source>
</reference>
<dbReference type="Gene3D" id="3.40.50.1820">
    <property type="entry name" value="alpha/beta hydrolase"/>
    <property type="match status" value="1"/>
</dbReference>
<evidence type="ECO:0000259" key="8">
    <source>
        <dbReference type="Pfam" id="PF00135"/>
    </source>
</evidence>
<feature type="domain" description="Carboxylesterase type B" evidence="8">
    <location>
        <begin position="46"/>
        <end position="585"/>
    </location>
</feature>
<name>A0A1I8M225_MUSDO</name>
<dbReference type="InterPro" id="IPR019826">
    <property type="entry name" value="Carboxylesterase_B_AS"/>
</dbReference>
<keyword evidence="3 6" id="KW-0378">Hydrolase</keyword>
<dbReference type="PANTHER" id="PTHR11559">
    <property type="entry name" value="CARBOXYLESTERASE"/>
    <property type="match status" value="1"/>
</dbReference>
<sequence length="603" mass="68381">MFTCGDRDRRISTFCAFKFVLSFATITLLALFNPFECEARTSPQLKVQLPHGGVLVGRHLITNKGRHMRAFMGVPYAEPPVGKLRFKPPVPYRSWSGEKQVIEDSPKCTQRDPFRRDMEMEGSEDCLYLNVYTPEEPETDEPLPVMVWFHGGGWECGSGISSFYGPEFLLNHDIILVSANFRLGPLGFLSTESIDCPGNFGLKDQLEVLKWIQTNIAAFGGNSKSVTIFGESAGGASVTYHMLSEKSKGLFHKGIAQSGTYFNPWAQPAHKGVPAQRARKMAKLLGCPSDGNWPKMLECLREKPANDVVATIYDLFEWDFDPMIPFPPVVEPDHPDAFLTVLPRTAPPPHGLKLPLMIGATSEEGLLKTAALLNIPHVLEDFKTKFNKVLPIILNYDHLKKSEQEEINRKLIQFYLKNGHDYDKFNHQNITDLISDGWFIAGIDEYIRLRIQNRKENPQGVGPTFVYLFEHKGAASFSELFKGGREDYYGACHAEELQYLFPIAHSLFVSASPTKNDLKVREIMLELWVNFAKTSNPTPSTSNLSTWKPTETYPVTFAKIGSKNEEEVEMLRHDRELYQQRVDFWNNLKPHVPAKDFQLRDEL</sequence>
<keyword evidence="7" id="KW-0472">Membrane</keyword>
<dbReference type="SUPFAM" id="SSF53474">
    <property type="entry name" value="alpha/beta-Hydrolases"/>
    <property type="match status" value="1"/>
</dbReference>
<dbReference type="InterPro" id="IPR002018">
    <property type="entry name" value="CarbesteraseB"/>
</dbReference>
<keyword evidence="7" id="KW-0812">Transmembrane</keyword>
<evidence type="ECO:0000256" key="2">
    <source>
        <dbReference type="ARBA" id="ARBA00022487"/>
    </source>
</evidence>
<evidence type="ECO:0000256" key="3">
    <source>
        <dbReference type="ARBA" id="ARBA00022801"/>
    </source>
</evidence>
<keyword evidence="7" id="KW-1133">Transmembrane helix</keyword>
<evidence type="ECO:0000256" key="1">
    <source>
        <dbReference type="ARBA" id="ARBA00005964"/>
    </source>
</evidence>
<evidence type="ECO:0000256" key="7">
    <source>
        <dbReference type="SAM" id="Phobius"/>
    </source>
</evidence>
<dbReference type="VEuPathDB" id="VectorBase:MDOMA2_016511"/>
<dbReference type="RefSeq" id="XP_005181018.3">
    <property type="nucleotide sequence ID" value="XM_005180961.4"/>
</dbReference>
<dbReference type="PROSITE" id="PS00941">
    <property type="entry name" value="CARBOXYLESTERASE_B_2"/>
    <property type="match status" value="1"/>
</dbReference>
<keyword evidence="2" id="KW-0719">Serine esterase</keyword>
<organism evidence="9">
    <name type="scientific">Musca domestica</name>
    <name type="common">House fly</name>
    <dbReference type="NCBI Taxonomy" id="7370"/>
    <lineage>
        <taxon>Eukaryota</taxon>
        <taxon>Metazoa</taxon>
        <taxon>Ecdysozoa</taxon>
        <taxon>Arthropoda</taxon>
        <taxon>Hexapoda</taxon>
        <taxon>Insecta</taxon>
        <taxon>Pterygota</taxon>
        <taxon>Neoptera</taxon>
        <taxon>Endopterygota</taxon>
        <taxon>Diptera</taxon>
        <taxon>Brachycera</taxon>
        <taxon>Muscomorpha</taxon>
        <taxon>Muscoidea</taxon>
        <taxon>Muscidae</taxon>
        <taxon>Musca</taxon>
    </lineage>
</organism>
<dbReference type="InterPro" id="IPR050309">
    <property type="entry name" value="Type-B_Carboxylest/Lipase"/>
</dbReference>
<evidence type="ECO:0000313" key="9">
    <source>
        <dbReference type="EnsemblMetazoa" id="MDOA000435-PA"/>
    </source>
</evidence>
<dbReference type="AlphaFoldDB" id="A0A1I8M225"/>
<gene>
    <name evidence="9" type="primary">101887955</name>
</gene>
<dbReference type="EC" id="3.1.1.-" evidence="6"/>
<dbReference type="EnsemblMetazoa" id="MDOA000435-RA">
    <property type="protein sequence ID" value="MDOA000435-PA"/>
    <property type="gene ID" value="MDOA000435"/>
</dbReference>
<comment type="similarity">
    <text evidence="1 6">Belongs to the type-B carboxylesterase/lipase family.</text>
</comment>